<dbReference type="SMR" id="A2E0U1"/>
<dbReference type="OMA" id="RRECTKK"/>
<dbReference type="GO" id="GO:0005737">
    <property type="term" value="C:cytoplasm"/>
    <property type="evidence" value="ECO:0000318"/>
    <property type="project" value="GO_Central"/>
</dbReference>
<dbReference type="Pfam" id="PF05291">
    <property type="entry name" value="Bystin"/>
    <property type="match status" value="1"/>
</dbReference>
<name>A2E0U1_TRIV3</name>
<keyword evidence="3" id="KW-1185">Reference proteome</keyword>
<dbReference type="PANTHER" id="PTHR12821">
    <property type="entry name" value="BYSTIN"/>
    <property type="match status" value="1"/>
</dbReference>
<evidence type="ECO:0000313" key="2">
    <source>
        <dbReference type="EMBL" id="EAY13696.1"/>
    </source>
</evidence>
<dbReference type="KEGG" id="tva:4771676"/>
<dbReference type="FunCoup" id="A2E0U1">
    <property type="interactions" value="259"/>
</dbReference>
<accession>A2E0U1</accession>
<proteinExistence type="inferred from homology"/>
<dbReference type="Gene3D" id="1.25.40.480">
    <property type="match status" value="1"/>
</dbReference>
<reference evidence="2" key="2">
    <citation type="journal article" date="2007" name="Science">
        <title>Draft genome sequence of the sexually transmitted pathogen Trichomonas vaginalis.</title>
        <authorList>
            <person name="Carlton J.M."/>
            <person name="Hirt R.P."/>
            <person name="Silva J.C."/>
            <person name="Delcher A.L."/>
            <person name="Schatz M."/>
            <person name="Zhao Q."/>
            <person name="Wortman J.R."/>
            <person name="Bidwell S.L."/>
            <person name="Alsmark U.C.M."/>
            <person name="Besteiro S."/>
            <person name="Sicheritz-Ponten T."/>
            <person name="Noel C.J."/>
            <person name="Dacks J.B."/>
            <person name="Foster P.G."/>
            <person name="Simillion C."/>
            <person name="Van de Peer Y."/>
            <person name="Miranda-Saavedra D."/>
            <person name="Barton G.J."/>
            <person name="Westrop G.D."/>
            <person name="Mueller S."/>
            <person name="Dessi D."/>
            <person name="Fiori P.L."/>
            <person name="Ren Q."/>
            <person name="Paulsen I."/>
            <person name="Zhang H."/>
            <person name="Bastida-Corcuera F.D."/>
            <person name="Simoes-Barbosa A."/>
            <person name="Brown M.T."/>
            <person name="Hayes R.D."/>
            <person name="Mukherjee M."/>
            <person name="Okumura C.Y."/>
            <person name="Schneider R."/>
            <person name="Smith A.J."/>
            <person name="Vanacova S."/>
            <person name="Villalvazo M."/>
            <person name="Haas B.J."/>
            <person name="Pertea M."/>
            <person name="Feldblyum T.V."/>
            <person name="Utterback T.R."/>
            <person name="Shu C.L."/>
            <person name="Osoegawa K."/>
            <person name="de Jong P.J."/>
            <person name="Hrdy I."/>
            <person name="Horvathova L."/>
            <person name="Zubacova Z."/>
            <person name="Dolezal P."/>
            <person name="Malik S.B."/>
            <person name="Logsdon J.M. Jr."/>
            <person name="Henze K."/>
            <person name="Gupta A."/>
            <person name="Wang C.C."/>
            <person name="Dunne R.L."/>
            <person name="Upcroft J.A."/>
            <person name="Upcroft P."/>
            <person name="White O."/>
            <person name="Salzberg S.L."/>
            <person name="Tang P."/>
            <person name="Chiu C.-H."/>
            <person name="Lee Y.-S."/>
            <person name="Embley T.M."/>
            <person name="Coombs G.H."/>
            <person name="Mottram J.C."/>
            <person name="Tachezy J."/>
            <person name="Fraser-Liggett C.M."/>
            <person name="Johnson P.J."/>
        </authorList>
    </citation>
    <scope>NUCLEOTIDE SEQUENCE [LARGE SCALE GENOMIC DNA]</scope>
    <source>
        <strain evidence="2">G3</strain>
    </source>
</reference>
<dbReference type="RefSeq" id="XP_001325919.1">
    <property type="nucleotide sequence ID" value="XM_001325884.1"/>
</dbReference>
<dbReference type="GO" id="GO:0006364">
    <property type="term" value="P:rRNA processing"/>
    <property type="evidence" value="ECO:0000318"/>
    <property type="project" value="GO_Central"/>
</dbReference>
<reference evidence="2" key="1">
    <citation type="submission" date="2006-10" db="EMBL/GenBank/DDBJ databases">
        <authorList>
            <person name="Amadeo P."/>
            <person name="Zhao Q."/>
            <person name="Wortman J."/>
            <person name="Fraser-Liggett C."/>
            <person name="Carlton J."/>
        </authorList>
    </citation>
    <scope>NUCLEOTIDE SEQUENCE</scope>
    <source>
        <strain evidence="2">G3</strain>
    </source>
</reference>
<sequence length="398" mass="45250">MSLKALKVEKAPNHEKSLVEDIAEQQNPFVVPKQSRQKQKVITQHSLGSDMTKKILNTALDQLEEDKVVEDVEIALPEAEEDEDDSENEIVVDVEENDEEAKQLFELFKADVVQTSNKLNSTLEKTAHISDQSVVEIYQKLGVLLRNYKSGKLPKAINVIASQNIPDWFELLQYSEPENWSANAIKEVTTLFAQTSSEARCNKFYREVLLEYIKNLLDDNKKLPRNVWDALVAAARRPKPFILALMMPLAAQDNCSPKDARVISAMVNRVKLPNDLVNSFLVWLCEGKPITLPRTIFVIRFVQKGKVLAIRAVDAVYGYFMQFAAETEQQPVIWHKALKDFAKHYARDLTQEQKEIMVGDLLQKQHKSGITPEIREIIMKSPTREEGAVDQLPIAALE</sequence>
<dbReference type="eggNOG" id="KOG3871">
    <property type="taxonomic scope" value="Eukaryota"/>
</dbReference>
<organism evidence="2 3">
    <name type="scientific">Trichomonas vaginalis (strain ATCC PRA-98 / G3)</name>
    <dbReference type="NCBI Taxonomy" id="412133"/>
    <lineage>
        <taxon>Eukaryota</taxon>
        <taxon>Metamonada</taxon>
        <taxon>Parabasalia</taxon>
        <taxon>Trichomonadida</taxon>
        <taxon>Trichomonadidae</taxon>
        <taxon>Trichomonas</taxon>
    </lineage>
</organism>
<dbReference type="Proteomes" id="UP000001542">
    <property type="component" value="Unassembled WGS sequence"/>
</dbReference>
<dbReference type="GO" id="GO:0030515">
    <property type="term" value="F:snoRNA binding"/>
    <property type="evidence" value="ECO:0000318"/>
    <property type="project" value="GO_Central"/>
</dbReference>
<dbReference type="VEuPathDB" id="TrichDB:TVAG_371700"/>
<protein>
    <submittedName>
        <fullName evidence="2">Bystin, putative</fullName>
    </submittedName>
</protein>
<dbReference type="EMBL" id="DS113281">
    <property type="protein sequence ID" value="EAY13696.1"/>
    <property type="molecule type" value="Genomic_DNA"/>
</dbReference>
<dbReference type="InterPro" id="IPR007955">
    <property type="entry name" value="Bystin"/>
</dbReference>
<dbReference type="GO" id="GO:0030688">
    <property type="term" value="C:preribosome, small subunit precursor"/>
    <property type="evidence" value="ECO:0000318"/>
    <property type="project" value="GO_Central"/>
</dbReference>
<dbReference type="VEuPathDB" id="TrichDB:TVAGG3_0325610"/>
<evidence type="ECO:0000313" key="3">
    <source>
        <dbReference type="Proteomes" id="UP000001542"/>
    </source>
</evidence>
<dbReference type="OrthoDB" id="2192561at2759"/>
<dbReference type="PANTHER" id="PTHR12821:SF0">
    <property type="entry name" value="BYSTIN"/>
    <property type="match status" value="1"/>
</dbReference>
<comment type="similarity">
    <text evidence="1">Belongs to the bystin family.</text>
</comment>
<dbReference type="InParanoid" id="A2E0U1"/>
<gene>
    <name evidence="2" type="ORF">TVAG_371700</name>
</gene>
<dbReference type="GO" id="GO:0005730">
    <property type="term" value="C:nucleolus"/>
    <property type="evidence" value="ECO:0000318"/>
    <property type="project" value="GO_Central"/>
</dbReference>
<evidence type="ECO:0000256" key="1">
    <source>
        <dbReference type="ARBA" id="ARBA00007114"/>
    </source>
</evidence>
<dbReference type="STRING" id="5722.A2E0U1"/>
<dbReference type="AlphaFoldDB" id="A2E0U1"/>